<evidence type="ECO:0000259" key="4">
    <source>
        <dbReference type="PROSITE" id="PS50887"/>
    </source>
</evidence>
<dbReference type="Gene3D" id="3.30.70.270">
    <property type="match status" value="1"/>
</dbReference>
<organism evidence="5">
    <name type="scientific">Thermodesulfovibrio obliviosus</name>
    <dbReference type="NCBI Taxonomy" id="3118332"/>
    <lineage>
        <taxon>Bacteria</taxon>
        <taxon>Pseudomonadati</taxon>
        <taxon>Nitrospirota</taxon>
        <taxon>Thermodesulfovibrionia</taxon>
        <taxon>Thermodesulfovibrionales</taxon>
        <taxon>Thermodesulfovibrionaceae</taxon>
        <taxon>Thermodesulfovibrio</taxon>
    </lineage>
</organism>
<evidence type="ECO:0000256" key="1">
    <source>
        <dbReference type="ARBA" id="ARBA00012528"/>
    </source>
</evidence>
<dbReference type="FunFam" id="3.30.70.270:FF:000001">
    <property type="entry name" value="Diguanylate cyclase domain protein"/>
    <property type="match status" value="1"/>
</dbReference>
<dbReference type="PANTHER" id="PTHR45138">
    <property type="entry name" value="REGULATORY COMPONENTS OF SENSORY TRANSDUCTION SYSTEM"/>
    <property type="match status" value="1"/>
</dbReference>
<dbReference type="Pfam" id="PF00990">
    <property type="entry name" value="GGDEF"/>
    <property type="match status" value="1"/>
</dbReference>
<keyword evidence="2" id="KW-0408">Iron</keyword>
<dbReference type="InterPro" id="IPR050469">
    <property type="entry name" value="Diguanylate_Cyclase"/>
</dbReference>
<dbReference type="GO" id="GO:1902201">
    <property type="term" value="P:negative regulation of bacterial-type flagellum-dependent cell motility"/>
    <property type="evidence" value="ECO:0007669"/>
    <property type="project" value="TreeGrafter"/>
</dbReference>
<dbReference type="SUPFAM" id="SSF55073">
    <property type="entry name" value="Nucleotide cyclase"/>
    <property type="match status" value="1"/>
</dbReference>
<dbReference type="AlphaFoldDB" id="A0AAU8GZQ5"/>
<dbReference type="CDD" id="cd01949">
    <property type="entry name" value="GGDEF"/>
    <property type="match status" value="1"/>
</dbReference>
<dbReference type="InterPro" id="IPR000160">
    <property type="entry name" value="GGDEF_dom"/>
</dbReference>
<accession>A0AAU8GZQ5</accession>
<evidence type="ECO:0000256" key="3">
    <source>
        <dbReference type="ARBA" id="ARBA00034247"/>
    </source>
</evidence>
<dbReference type="InterPro" id="IPR043128">
    <property type="entry name" value="Rev_trsase/Diguanyl_cyclase"/>
</dbReference>
<dbReference type="GO" id="GO:0046914">
    <property type="term" value="F:transition metal ion binding"/>
    <property type="evidence" value="ECO:0007669"/>
    <property type="project" value="InterPro"/>
</dbReference>
<evidence type="ECO:0000313" key="5">
    <source>
        <dbReference type="EMBL" id="XCH47894.1"/>
    </source>
</evidence>
<protein>
    <recommendedName>
        <fullName evidence="1">diguanylate cyclase</fullName>
        <ecNumber evidence="1">2.7.7.65</ecNumber>
    </recommendedName>
</protein>
<keyword evidence="5" id="KW-0548">Nucleotidyltransferase</keyword>
<comment type="catalytic activity">
    <reaction evidence="3">
        <text>2 GTP = 3',3'-c-di-GMP + 2 diphosphate</text>
        <dbReference type="Rhea" id="RHEA:24898"/>
        <dbReference type="ChEBI" id="CHEBI:33019"/>
        <dbReference type="ChEBI" id="CHEBI:37565"/>
        <dbReference type="ChEBI" id="CHEBI:58805"/>
        <dbReference type="EC" id="2.7.7.65"/>
    </reaction>
</comment>
<dbReference type="GO" id="GO:0005886">
    <property type="term" value="C:plasma membrane"/>
    <property type="evidence" value="ECO:0007669"/>
    <property type="project" value="TreeGrafter"/>
</dbReference>
<dbReference type="KEGG" id="tob:V4D31_05965"/>
<gene>
    <name evidence="5" type="ORF">V4D31_05965</name>
</gene>
<keyword evidence="5" id="KW-0808">Transferase</keyword>
<dbReference type="EMBL" id="CP144374">
    <property type="protein sequence ID" value="XCH47894.1"/>
    <property type="molecule type" value="Genomic_DNA"/>
</dbReference>
<dbReference type="PROSITE" id="PS50887">
    <property type="entry name" value="GGDEF"/>
    <property type="match status" value="1"/>
</dbReference>
<dbReference type="EC" id="2.7.7.65" evidence="1"/>
<dbReference type="InterPro" id="IPR029787">
    <property type="entry name" value="Nucleotide_cyclase"/>
</dbReference>
<reference evidence="5" key="1">
    <citation type="submission" date="2024-01" db="EMBL/GenBank/DDBJ databases">
        <title>The first autotrophic representatives of the genus Thermodesulfovibrio.</title>
        <authorList>
            <person name="Maltseva A.I."/>
            <person name="Elcheninov A.G."/>
            <person name="Kublanov I.V."/>
            <person name="Lebedinsky A.V."/>
            <person name="Frolov E.N."/>
        </authorList>
    </citation>
    <scope>NUCLEOTIDE SEQUENCE</scope>
    <source>
        <strain evidence="5">3462-1</strain>
    </source>
</reference>
<dbReference type="InterPro" id="IPR038157">
    <property type="entry name" value="FeoA_core_dom"/>
</dbReference>
<dbReference type="GO" id="GO:0043709">
    <property type="term" value="P:cell adhesion involved in single-species biofilm formation"/>
    <property type="evidence" value="ECO:0007669"/>
    <property type="project" value="TreeGrafter"/>
</dbReference>
<feature type="domain" description="GGDEF" evidence="4">
    <location>
        <begin position="123"/>
        <end position="253"/>
    </location>
</feature>
<dbReference type="Gene3D" id="2.30.30.90">
    <property type="match status" value="1"/>
</dbReference>
<evidence type="ECO:0000256" key="2">
    <source>
        <dbReference type="ARBA" id="ARBA00023004"/>
    </source>
</evidence>
<dbReference type="GO" id="GO:0052621">
    <property type="term" value="F:diguanylate cyclase activity"/>
    <property type="evidence" value="ECO:0007669"/>
    <property type="project" value="UniProtKB-EC"/>
</dbReference>
<dbReference type="RefSeq" id="WP_353685552.1">
    <property type="nucleotide sequence ID" value="NZ_CP144374.1"/>
</dbReference>
<proteinExistence type="predicted"/>
<dbReference type="InterPro" id="IPR007167">
    <property type="entry name" value="Fe-transptr_FeoA-like"/>
</dbReference>
<dbReference type="PANTHER" id="PTHR45138:SF9">
    <property type="entry name" value="DIGUANYLATE CYCLASE DGCM-RELATED"/>
    <property type="match status" value="1"/>
</dbReference>
<name>A0AAU8GZQ5_9BACT</name>
<dbReference type="InterPro" id="IPR008988">
    <property type="entry name" value="Transcriptional_repressor_C"/>
</dbReference>
<dbReference type="SUPFAM" id="SSF50037">
    <property type="entry name" value="C-terminal domain of transcriptional repressors"/>
    <property type="match status" value="1"/>
</dbReference>
<dbReference type="SMART" id="SM00267">
    <property type="entry name" value="GGDEF"/>
    <property type="match status" value="1"/>
</dbReference>
<dbReference type="Pfam" id="PF04023">
    <property type="entry name" value="FeoA"/>
    <property type="match status" value="1"/>
</dbReference>
<dbReference type="NCBIfam" id="TIGR00254">
    <property type="entry name" value="GGDEF"/>
    <property type="match status" value="1"/>
</dbReference>
<sequence>MISGKNFLSLKELYIGETAEIVYIDRNIPLAKKLRDMGVREGVLIELISFDPLLNKKVVLKVADSYLAFDAEIAEFIRVRPIRSWYNFYKEQAFYDSLTGCLNKNAASLILPAEYEKVTNIKIPLSIILIDIDDFKKINDLYGHAFGDRVLSELGSMLRKNVRRTDIVFRWGGEEFLILMKGLNVESSYVVTERLRECAQCLDIPPHGKVIKISAGVDGVPPYVPMNELIEKVDKALYAAKSRGKNRVCTFFWKM</sequence>
<dbReference type="SMART" id="SM00899">
    <property type="entry name" value="FeoA"/>
    <property type="match status" value="1"/>
</dbReference>